<accession>A0AAN9YXH3</accession>
<dbReference type="InterPro" id="IPR053257">
    <property type="entry name" value="Cu-only_SOD"/>
</dbReference>
<evidence type="ECO:0000313" key="5">
    <source>
        <dbReference type="Proteomes" id="UP001378592"/>
    </source>
</evidence>
<proteinExistence type="predicted"/>
<dbReference type="Proteomes" id="UP001378592">
    <property type="component" value="Unassembled WGS sequence"/>
</dbReference>
<dbReference type="GO" id="GO:0046872">
    <property type="term" value="F:metal ion binding"/>
    <property type="evidence" value="ECO:0007669"/>
    <property type="project" value="InterPro"/>
</dbReference>
<dbReference type="Pfam" id="PF00080">
    <property type="entry name" value="Sod_Cu"/>
    <property type="match status" value="1"/>
</dbReference>
<dbReference type="SUPFAM" id="SSF49329">
    <property type="entry name" value="Cu,Zn superoxide dismutase-like"/>
    <property type="match status" value="5"/>
</dbReference>
<name>A0AAN9YXH3_9ORTH</name>
<evidence type="ECO:0000256" key="1">
    <source>
        <dbReference type="SAM" id="MobiDB-lite"/>
    </source>
</evidence>
<feature type="domain" description="Superoxide dismutase copper/zinc binding" evidence="3">
    <location>
        <begin position="665"/>
        <end position="789"/>
    </location>
</feature>
<organism evidence="4 5">
    <name type="scientific">Gryllus longicercus</name>
    <dbReference type="NCBI Taxonomy" id="2509291"/>
    <lineage>
        <taxon>Eukaryota</taxon>
        <taxon>Metazoa</taxon>
        <taxon>Ecdysozoa</taxon>
        <taxon>Arthropoda</taxon>
        <taxon>Hexapoda</taxon>
        <taxon>Insecta</taxon>
        <taxon>Pterygota</taxon>
        <taxon>Neoptera</taxon>
        <taxon>Polyneoptera</taxon>
        <taxon>Orthoptera</taxon>
        <taxon>Ensifera</taxon>
        <taxon>Gryllidea</taxon>
        <taxon>Grylloidea</taxon>
        <taxon>Gryllidae</taxon>
        <taxon>Gryllinae</taxon>
        <taxon>Gryllus</taxon>
    </lineage>
</organism>
<feature type="chain" id="PRO_5042851443" description="Superoxide dismutase copper/zinc binding domain-containing protein" evidence="2">
    <location>
        <begin position="24"/>
        <end position="1116"/>
    </location>
</feature>
<keyword evidence="5" id="KW-1185">Reference proteome</keyword>
<protein>
    <recommendedName>
        <fullName evidence="3">Superoxide dismutase copper/zinc binding domain-containing protein</fullName>
    </recommendedName>
</protein>
<evidence type="ECO:0000259" key="3">
    <source>
        <dbReference type="Pfam" id="PF00080"/>
    </source>
</evidence>
<dbReference type="InterPro" id="IPR001424">
    <property type="entry name" value="SOD_Cu_Zn_dom"/>
</dbReference>
<gene>
    <name evidence="4" type="ORF">R5R35_012835</name>
</gene>
<evidence type="ECO:0000313" key="4">
    <source>
        <dbReference type="EMBL" id="KAK7793192.1"/>
    </source>
</evidence>
<dbReference type="AlphaFoldDB" id="A0AAN9YXH3"/>
<dbReference type="PANTHER" id="PTHR20910">
    <property type="entry name" value="AGAP001623-PA"/>
    <property type="match status" value="1"/>
</dbReference>
<evidence type="ECO:0000256" key="2">
    <source>
        <dbReference type="SAM" id="SignalP"/>
    </source>
</evidence>
<keyword evidence="2" id="KW-0732">Signal</keyword>
<dbReference type="EMBL" id="JAZDUA010000398">
    <property type="protein sequence ID" value="KAK7793192.1"/>
    <property type="molecule type" value="Genomic_DNA"/>
</dbReference>
<dbReference type="PANTHER" id="PTHR20910:SF1">
    <property type="entry name" value="SUPEROXIDE DISMUTASE COPPER_ZINC BINDING DOMAIN-CONTAINING PROTEIN"/>
    <property type="match status" value="1"/>
</dbReference>
<dbReference type="InterPro" id="IPR036423">
    <property type="entry name" value="SOD-like_Cu/Zn_dom_sf"/>
</dbReference>
<dbReference type="GO" id="GO:0006801">
    <property type="term" value="P:superoxide metabolic process"/>
    <property type="evidence" value="ECO:0007669"/>
    <property type="project" value="InterPro"/>
</dbReference>
<comment type="caution">
    <text evidence="4">The sequence shown here is derived from an EMBL/GenBank/DDBJ whole genome shotgun (WGS) entry which is preliminary data.</text>
</comment>
<feature type="region of interest" description="Disordered" evidence="1">
    <location>
        <begin position="1073"/>
        <end position="1095"/>
    </location>
</feature>
<reference evidence="4 5" key="1">
    <citation type="submission" date="2024-03" db="EMBL/GenBank/DDBJ databases">
        <title>The genome assembly and annotation of the cricket Gryllus longicercus Weissman &amp; Gray.</title>
        <authorList>
            <person name="Szrajer S."/>
            <person name="Gray D."/>
            <person name="Ylla G."/>
        </authorList>
    </citation>
    <scope>NUCLEOTIDE SEQUENCE [LARGE SCALE GENOMIC DNA]</scope>
    <source>
        <strain evidence="4">DAG 2021-001</strain>
        <tissue evidence="4">Whole body minus gut</tissue>
    </source>
</reference>
<dbReference type="Gene3D" id="2.60.40.200">
    <property type="entry name" value="Superoxide dismutase, copper/zinc binding domain"/>
    <property type="match status" value="5"/>
</dbReference>
<sequence>MEGRNIWNNFLILLLIHHNVCLGIKLTAYLSENGLHGTVDFQEQPKDSKNVYIQVSLQVAEDQSVWSWQIREFPLYYTNLENRCTGNNLGSKLVDLNEIVGPLTFPDNSSSTVILSKDLLSLEGPRGIWGRSLVLHSDDGRRACGSITISGAADEKVAEARFFSPLTGSVFFRWAGSQQLNTIDTLVHVNLYRVSKPSWTLTENTKHNWKIFATDILDSEADKARENCNFLQLVFDPESAPKGQAIGDIDNRLGKLQVAKDFESSVTSVFHDPVLASLPVALLDNRRSLYLVIFDSRHHDSFLGCAKIRELSPITFKTLISSNGIKGQVTFSQRSPFDPTWLQFNLTSPRNEDKRISSFKINELLPLSYVPPGENRCLTTGQLFNPTSISNENAGASQDTYAIGDLSGKHNMWRKELTLSELNQKYWDVFLPLQGPHSIGHRSLVFHRNLGNGTMVPWFCGDLIQYLSSNKNWKMPMFTASVVFRYPTVGRIVFRQPRDQPWTDTTIIIESLVHGDGTNLNNTEDHRWLIHEFPPGKDFYNWTGRCLSAGTPYNPYKVDYDPNNDETCNQFSPSSCRLGDLSGRHGTLKIAGRRVNGTRLTRRLFTDSQLPLSGAASIVGRALVLYDDNGPKARGERLACSPVTAVYRRKAVVKDWFGNGQLTPVKGKIEIFQQSQYDICDIEIDVEGLNDASGYHIHVAPVQANLEFPCEASTLYGHWNPKGVSPRLSPPPTQGSDDEYEMGDLSGKFGLLNNLTSLIAAYNDTDITLFGPSSILGRSVVIHKREKNARWTCSSIERGYAPSEARELRAIASFHHPLGFAWGYIRMTQLIYNDGSASETILEVNLRHPGKNDRNVTRNHNWAIYVNPVGVDASVKILNTRCVAGGYIWNPYYTQLADPRNDELYREECGPDNPLRCYVGDVSGRLGTIDIGVERQVFSDVNFPLEGPVSALGRSIVILNKDRGHERFACANIEPDYDIIKYANLRKPPKFVMAQFIEDVREVMGIPEWMLSVDSRKTKLLHGGGCVQFLMHFKGPVASQLEQDFNRLINTGVLSTPSLYIHGYVPPLKRKTTLPYRPCGSRDPSDRKSRNNGGQNFHVHSPTKFLLLVIFCYFLY</sequence>
<feature type="signal peptide" evidence="2">
    <location>
        <begin position="1"/>
        <end position="23"/>
    </location>
</feature>